<comment type="caution">
    <text evidence="2">The sequence shown here is derived from an EMBL/GenBank/DDBJ whole genome shotgun (WGS) entry which is preliminary data.</text>
</comment>
<sequence length="313" mass="33824">MPQRPKPTYAMLLPQIYCFLPHSSRRWCQCCTLLLLPPVHPGCGDRLCFGGASFRLGPFYLWASARYGKLPVPYAQGLIPFCYASGPGTSHFPLTLRPDPRRQSNAPGRGPSSSHLRCQDWAQLLILLGTSAPLCLSRSFSARLGLCPSLRSLRVSGPHAVLVKIPLFMLSWGFFPFGLLRPLRRTSPVLCSGSDLFCHASGPGFSLPCAPAARPGPAPPTSRSLFGPICAADLMPRVGSLTFAAGPGRSHSSDLAPWCLSIYRRPSSARLGLHPNLHSPHVIGPRAGTCQDLAPLRALLLTCVAPHRRPPLC</sequence>
<dbReference type="Proteomes" id="UP001066276">
    <property type="component" value="Chromosome 8"/>
</dbReference>
<reference evidence="2" key="1">
    <citation type="journal article" date="2022" name="bioRxiv">
        <title>Sequencing and chromosome-scale assembly of the giantPleurodeles waltlgenome.</title>
        <authorList>
            <person name="Brown T."/>
            <person name="Elewa A."/>
            <person name="Iarovenko S."/>
            <person name="Subramanian E."/>
            <person name="Araus A.J."/>
            <person name="Petzold A."/>
            <person name="Susuki M."/>
            <person name="Suzuki K.-i.T."/>
            <person name="Hayashi T."/>
            <person name="Toyoda A."/>
            <person name="Oliveira C."/>
            <person name="Osipova E."/>
            <person name="Leigh N.D."/>
            <person name="Simon A."/>
            <person name="Yun M.H."/>
        </authorList>
    </citation>
    <scope>NUCLEOTIDE SEQUENCE</scope>
    <source>
        <strain evidence="2">20211129_DDA</strain>
        <tissue evidence="2">Liver</tissue>
    </source>
</reference>
<feature type="compositionally biased region" description="Polar residues" evidence="1">
    <location>
        <begin position="103"/>
        <end position="115"/>
    </location>
</feature>
<keyword evidence="3" id="KW-1185">Reference proteome</keyword>
<organism evidence="2 3">
    <name type="scientific">Pleurodeles waltl</name>
    <name type="common">Iberian ribbed newt</name>
    <dbReference type="NCBI Taxonomy" id="8319"/>
    <lineage>
        <taxon>Eukaryota</taxon>
        <taxon>Metazoa</taxon>
        <taxon>Chordata</taxon>
        <taxon>Craniata</taxon>
        <taxon>Vertebrata</taxon>
        <taxon>Euteleostomi</taxon>
        <taxon>Amphibia</taxon>
        <taxon>Batrachia</taxon>
        <taxon>Caudata</taxon>
        <taxon>Salamandroidea</taxon>
        <taxon>Salamandridae</taxon>
        <taxon>Pleurodelinae</taxon>
        <taxon>Pleurodeles</taxon>
    </lineage>
</organism>
<evidence type="ECO:0000313" key="2">
    <source>
        <dbReference type="EMBL" id="KAJ1112345.1"/>
    </source>
</evidence>
<proteinExistence type="predicted"/>
<dbReference type="EMBL" id="JANPWB010000012">
    <property type="protein sequence ID" value="KAJ1112345.1"/>
    <property type="molecule type" value="Genomic_DNA"/>
</dbReference>
<evidence type="ECO:0000313" key="3">
    <source>
        <dbReference type="Proteomes" id="UP001066276"/>
    </source>
</evidence>
<gene>
    <name evidence="2" type="ORF">NDU88_000613</name>
</gene>
<dbReference type="AlphaFoldDB" id="A0AAV7NBU5"/>
<protein>
    <submittedName>
        <fullName evidence="2">Uncharacterized protein</fullName>
    </submittedName>
</protein>
<name>A0AAV7NBU5_PLEWA</name>
<accession>A0AAV7NBU5</accession>
<feature type="region of interest" description="Disordered" evidence="1">
    <location>
        <begin position="94"/>
        <end position="115"/>
    </location>
</feature>
<evidence type="ECO:0000256" key="1">
    <source>
        <dbReference type="SAM" id="MobiDB-lite"/>
    </source>
</evidence>